<dbReference type="EMBL" id="JACHBU010000003">
    <property type="protein sequence ID" value="MBB6508616.1"/>
    <property type="molecule type" value="Genomic_DNA"/>
</dbReference>
<protein>
    <submittedName>
        <fullName evidence="1">Uncharacterized protein</fullName>
    </submittedName>
</protein>
<reference evidence="1 2" key="1">
    <citation type="submission" date="2020-08" db="EMBL/GenBank/DDBJ databases">
        <title>The Agave Microbiome: Exploring the role of microbial communities in plant adaptations to desert environments.</title>
        <authorList>
            <person name="Partida-Martinez L.P."/>
        </authorList>
    </citation>
    <scope>NUCLEOTIDE SEQUENCE [LARGE SCALE GENOMIC DNA]</scope>
    <source>
        <strain evidence="1 2">AS3.12</strain>
    </source>
</reference>
<comment type="caution">
    <text evidence="1">The sequence shown here is derived from an EMBL/GenBank/DDBJ whole genome shotgun (WGS) entry which is preliminary data.</text>
</comment>
<gene>
    <name evidence="1" type="ORF">F4695_001965</name>
</gene>
<proteinExistence type="predicted"/>
<keyword evidence="2" id="KW-1185">Reference proteome</keyword>
<dbReference type="Proteomes" id="UP000585437">
    <property type="component" value="Unassembled WGS sequence"/>
</dbReference>
<dbReference type="AlphaFoldDB" id="A0A7X0JL48"/>
<organism evidence="1 2">
    <name type="scientific">Rhizobium soli</name>
    <dbReference type="NCBI Taxonomy" id="424798"/>
    <lineage>
        <taxon>Bacteria</taxon>
        <taxon>Pseudomonadati</taxon>
        <taxon>Pseudomonadota</taxon>
        <taxon>Alphaproteobacteria</taxon>
        <taxon>Hyphomicrobiales</taxon>
        <taxon>Rhizobiaceae</taxon>
        <taxon>Rhizobium/Agrobacterium group</taxon>
        <taxon>Rhizobium</taxon>
    </lineage>
</organism>
<evidence type="ECO:0000313" key="2">
    <source>
        <dbReference type="Proteomes" id="UP000585437"/>
    </source>
</evidence>
<evidence type="ECO:0000313" key="1">
    <source>
        <dbReference type="EMBL" id="MBB6508616.1"/>
    </source>
</evidence>
<accession>A0A7X0JL48</accession>
<sequence>MSVLDDLLRQKAEIEARILDARAQEIDRLKLEFAFLALKLRELNGLPKPLVDLFTDKGGTFNSFRALNVKKP</sequence>
<dbReference type="RefSeq" id="WP_062461605.1">
    <property type="nucleotide sequence ID" value="NZ_JACHBU010000003.1"/>
</dbReference>
<name>A0A7X0JL48_9HYPH</name>